<organism evidence="6">
    <name type="scientific">Centruroides hentzi</name>
    <dbReference type="NCBI Taxonomy" id="88313"/>
    <lineage>
        <taxon>Eukaryota</taxon>
        <taxon>Metazoa</taxon>
        <taxon>Ecdysozoa</taxon>
        <taxon>Arthropoda</taxon>
        <taxon>Chelicerata</taxon>
        <taxon>Arachnida</taxon>
        <taxon>Scorpiones</taxon>
        <taxon>Buthida</taxon>
        <taxon>Buthoidea</taxon>
        <taxon>Buthidae</taxon>
        <taxon>Centruroides</taxon>
    </lineage>
</organism>
<sequence>MNYFIFILVAALLISDVNCGFNTFPTDANGCRYFCKKDEYCDKLCKEKGAEGGHCAELYGGCWCINLYDYYDYDFLDKPSNPFCDPNWNEETIALSQL</sequence>
<dbReference type="SUPFAM" id="SSF57095">
    <property type="entry name" value="Scorpion toxin-like"/>
    <property type="match status" value="1"/>
</dbReference>
<dbReference type="InterPro" id="IPR002061">
    <property type="entry name" value="Scorpion_toxinL/defensin"/>
</dbReference>
<dbReference type="EMBL" id="GFWZ01000248">
    <property type="protein sequence ID" value="MBW20238.1"/>
    <property type="molecule type" value="Transcribed_RNA"/>
</dbReference>
<feature type="signal peptide" evidence="4">
    <location>
        <begin position="1"/>
        <end position="19"/>
    </location>
</feature>
<protein>
    <submittedName>
        <fullName evidence="6">NaTx</fullName>
    </submittedName>
</protein>
<dbReference type="GO" id="GO:0019871">
    <property type="term" value="F:sodium channel inhibitor activity"/>
    <property type="evidence" value="ECO:0007669"/>
    <property type="project" value="InterPro"/>
</dbReference>
<dbReference type="InterPro" id="IPR044062">
    <property type="entry name" value="LCN-type_CS_alpha_beta_dom"/>
</dbReference>
<evidence type="ECO:0000256" key="1">
    <source>
        <dbReference type="ARBA" id="ARBA00004613"/>
    </source>
</evidence>
<reference evidence="6" key="1">
    <citation type="journal article" date="2017" name="Toxicon">
        <title>Venom-gland transcriptomics and venom proteomics of the Hentz striped scorpion (Centruroides hentzi; Buthidae) reveal high toxin diversity in a harmless member of a lethal family.</title>
        <authorList>
            <person name="Ward M.J."/>
            <person name="Ellsworth S.A."/>
            <person name="Rokyta D.R."/>
        </authorList>
    </citation>
    <scope>NUCLEOTIDE SEQUENCE</scope>
    <source>
        <tissue evidence="6">Venom gland</tissue>
    </source>
</reference>
<keyword evidence="4" id="KW-0732">Signal</keyword>
<dbReference type="Gene3D" id="3.30.30.10">
    <property type="entry name" value="Knottin, scorpion toxin-like"/>
    <property type="match status" value="1"/>
</dbReference>
<dbReference type="AlphaFoldDB" id="A0A2I9LPD4"/>
<comment type="subcellular location">
    <subcellularLocation>
        <location evidence="1">Secreted</location>
    </subcellularLocation>
</comment>
<evidence type="ECO:0000256" key="3">
    <source>
        <dbReference type="ARBA" id="ARBA00022656"/>
    </source>
</evidence>
<accession>A0A2I9LPD4</accession>
<dbReference type="InterPro" id="IPR036574">
    <property type="entry name" value="Scorpion_toxin-like_sf"/>
</dbReference>
<evidence type="ECO:0000313" key="6">
    <source>
        <dbReference type="EMBL" id="MBW20238.1"/>
    </source>
</evidence>
<feature type="chain" id="PRO_5014382365" evidence="4">
    <location>
        <begin position="20"/>
        <end position="98"/>
    </location>
</feature>
<evidence type="ECO:0000259" key="5">
    <source>
        <dbReference type="PROSITE" id="PS51863"/>
    </source>
</evidence>
<dbReference type="GO" id="GO:0005576">
    <property type="term" value="C:extracellular region"/>
    <property type="evidence" value="ECO:0007669"/>
    <property type="project" value="UniProtKB-SubCell"/>
</dbReference>
<dbReference type="GO" id="GO:0090729">
    <property type="term" value="F:toxin activity"/>
    <property type="evidence" value="ECO:0007669"/>
    <property type="project" value="UniProtKB-KW"/>
</dbReference>
<evidence type="ECO:0000256" key="4">
    <source>
        <dbReference type="SAM" id="SignalP"/>
    </source>
</evidence>
<keyword evidence="2" id="KW-0964">Secreted</keyword>
<dbReference type="PROSITE" id="PS51863">
    <property type="entry name" value="LCN_CSAB"/>
    <property type="match status" value="1"/>
</dbReference>
<name>A0A2I9LPD4_9SCOR</name>
<dbReference type="Pfam" id="PF00537">
    <property type="entry name" value="Toxin_3"/>
    <property type="match status" value="1"/>
</dbReference>
<feature type="domain" description="LCN-type CS-alpha/beta" evidence="5">
    <location>
        <begin position="21"/>
        <end position="85"/>
    </location>
</feature>
<evidence type="ECO:0000256" key="2">
    <source>
        <dbReference type="ARBA" id="ARBA00022525"/>
    </source>
</evidence>
<proteinExistence type="predicted"/>
<dbReference type="CDD" id="cd23106">
    <property type="entry name" value="neurotoxins_LC_scorpion"/>
    <property type="match status" value="1"/>
</dbReference>
<keyword evidence="3" id="KW-0800">Toxin</keyword>